<dbReference type="RefSeq" id="WP_254162081.1">
    <property type="nucleotide sequence ID" value="NZ_JAHESF010000005.1"/>
</dbReference>
<reference evidence="1 2" key="1">
    <citation type="submission" date="2021-05" db="EMBL/GenBank/DDBJ databases">
        <title>A Polyphasic approach of four new species of the genus Ohtaekwangia: Ohtaekwangia histidinii sp. nov., Ohtaekwangia cretensis sp. nov., Ohtaekwangia indiensis sp. nov., Ohtaekwangia reichenbachii sp. nov. from diverse environment.</title>
        <authorList>
            <person name="Octaviana S."/>
        </authorList>
    </citation>
    <scope>NUCLEOTIDE SEQUENCE [LARGE SCALE GENOMIC DNA]</scope>
    <source>
        <strain evidence="1 2">PWU4</strain>
    </source>
</reference>
<dbReference type="EMBL" id="JAHESF010000005">
    <property type="protein sequence ID" value="MBT1696709.1"/>
    <property type="molecule type" value="Genomic_DNA"/>
</dbReference>
<sequence length="514" mass="58398">MRLITICCILLIHFGLYSQDTKRKLYKEKNSKGIVEEVAFDKMISRYITYAITGEQNPTAGIKVDLAKATGTLTGYIINEKGFDVLIDVGLGVTEGSAAIFDSYKNLHSDFNATVNFVWTPRWSSALMYPKIADVVRTSRQIFKTNLYTNKTDSLLTVLLIIKANKLKVEDSNGNLYPFSATDYLNEQLLDSKLVGDEEYDDAIKYIKSIIANEDQITSDGFKDEDTVKLSSTQQQLLRDLAKRYVPEIKTNKLVFMYKTLSLTKARSDLMLADLIRAMGKIISGRDENVNYQLALAEKYWTVKNLKWVTFTPFVRRQGFSLFDQSALNRTDTSSVTFGLGIRFNQLVDWRTGLFHWKAGLDFFRANNLTDFTKVEYVQRDSLTSDKGKYLYSEKKGVSYTGMTLDRDFGIAFSIEAYLFLSKRNFFPGVYVKYDITQSKVLKNDNVSVIEFGFPFNINSPDKSKSALSVAPYMRFANLNAVDNPEIANEIERDDFQIGLRIGLPINIASNGMK</sequence>
<organism evidence="1 2">
    <name type="scientific">Chryseosolibacter histidini</name>
    <dbReference type="NCBI Taxonomy" id="2782349"/>
    <lineage>
        <taxon>Bacteria</taxon>
        <taxon>Pseudomonadati</taxon>
        <taxon>Bacteroidota</taxon>
        <taxon>Cytophagia</taxon>
        <taxon>Cytophagales</taxon>
        <taxon>Chryseotaleaceae</taxon>
        <taxon>Chryseosolibacter</taxon>
    </lineage>
</organism>
<keyword evidence="2" id="KW-1185">Reference proteome</keyword>
<comment type="caution">
    <text evidence="1">The sequence shown here is derived from an EMBL/GenBank/DDBJ whole genome shotgun (WGS) entry which is preliminary data.</text>
</comment>
<accession>A0AAP2DJL3</accession>
<dbReference type="Proteomes" id="UP001319200">
    <property type="component" value="Unassembled WGS sequence"/>
</dbReference>
<protein>
    <submittedName>
        <fullName evidence="1">Uncharacterized protein</fullName>
    </submittedName>
</protein>
<evidence type="ECO:0000313" key="1">
    <source>
        <dbReference type="EMBL" id="MBT1696709.1"/>
    </source>
</evidence>
<proteinExistence type="predicted"/>
<evidence type="ECO:0000313" key="2">
    <source>
        <dbReference type="Proteomes" id="UP001319200"/>
    </source>
</evidence>
<dbReference type="AlphaFoldDB" id="A0AAP2DJL3"/>
<gene>
    <name evidence="1" type="ORF">KK083_07480</name>
</gene>
<name>A0AAP2DJL3_9BACT</name>